<accession>A0A1G1WPA6</accession>
<comment type="caution">
    <text evidence="1">The sequence shown here is derived from an EMBL/GenBank/DDBJ whole genome shotgun (WGS) entry which is preliminary data.</text>
</comment>
<proteinExistence type="predicted"/>
<dbReference type="InterPro" id="IPR003795">
    <property type="entry name" value="DUF192"/>
</dbReference>
<dbReference type="EMBL" id="MHCZ01000032">
    <property type="protein sequence ID" value="OGY29441.1"/>
    <property type="molecule type" value="Genomic_DNA"/>
</dbReference>
<dbReference type="InterPro" id="IPR038695">
    <property type="entry name" value="Saro_0823-like_sf"/>
</dbReference>
<dbReference type="Gene3D" id="2.60.120.1140">
    <property type="entry name" value="Protein of unknown function DUF192"/>
    <property type="match status" value="1"/>
</dbReference>
<name>A0A1G1WPA6_9BACT</name>
<dbReference type="AlphaFoldDB" id="A0A1G1WPA6"/>
<dbReference type="PANTHER" id="PTHR37953">
    <property type="entry name" value="UPF0127 PROTEIN MJ1496"/>
    <property type="match status" value="1"/>
</dbReference>
<dbReference type="PANTHER" id="PTHR37953:SF1">
    <property type="entry name" value="UPF0127 PROTEIN MJ1496"/>
    <property type="match status" value="1"/>
</dbReference>
<evidence type="ECO:0000313" key="1">
    <source>
        <dbReference type="EMBL" id="OGY29441.1"/>
    </source>
</evidence>
<evidence type="ECO:0008006" key="3">
    <source>
        <dbReference type="Google" id="ProtNLM"/>
    </source>
</evidence>
<dbReference type="STRING" id="1802603.A3F35_02160"/>
<organism evidence="1 2">
    <name type="scientific">Candidatus Woykebacteria bacterium RIFCSPHIGHO2_12_FULL_45_10</name>
    <dbReference type="NCBI Taxonomy" id="1802603"/>
    <lineage>
        <taxon>Bacteria</taxon>
        <taxon>Candidatus Woykeibacteriota</taxon>
    </lineage>
</organism>
<reference evidence="1 2" key="1">
    <citation type="journal article" date="2016" name="Nat. Commun.">
        <title>Thousands of microbial genomes shed light on interconnected biogeochemical processes in an aquifer system.</title>
        <authorList>
            <person name="Anantharaman K."/>
            <person name="Brown C.T."/>
            <person name="Hug L.A."/>
            <person name="Sharon I."/>
            <person name="Castelle C.J."/>
            <person name="Probst A.J."/>
            <person name="Thomas B.C."/>
            <person name="Singh A."/>
            <person name="Wilkins M.J."/>
            <person name="Karaoz U."/>
            <person name="Brodie E.L."/>
            <person name="Williams K.H."/>
            <person name="Hubbard S.S."/>
            <person name="Banfield J.F."/>
        </authorList>
    </citation>
    <scope>NUCLEOTIDE SEQUENCE [LARGE SCALE GENOMIC DNA]</scope>
</reference>
<gene>
    <name evidence="1" type="ORF">A3F35_02160</name>
</gene>
<evidence type="ECO:0000313" key="2">
    <source>
        <dbReference type="Proteomes" id="UP000178068"/>
    </source>
</evidence>
<protein>
    <recommendedName>
        <fullName evidence="3">DUF192 domain-containing protein</fullName>
    </recommendedName>
</protein>
<dbReference type="Proteomes" id="UP000178068">
    <property type="component" value="Unassembled WGS sequence"/>
</dbReference>
<dbReference type="Pfam" id="PF02643">
    <property type="entry name" value="DUF192"/>
    <property type="match status" value="1"/>
</dbReference>
<sequence length="154" mass="17396">MLSRYRYLVTLTVLLLAVVFVGSDSFQAANSCGEVYRKDKTAVVGQTKLQLEVVKKSEDRQKGLSGRTCIGEGQGMLFVFEQPGYYRFWMNDMRFAIDMVWLDNDKKVVTVHANVQPKTYPKTFSSDKPALYVLEIGPGQARAYGIYSGTLIKF</sequence>